<dbReference type="InterPro" id="IPR003423">
    <property type="entry name" value="OMP_efflux"/>
</dbReference>
<dbReference type="AlphaFoldDB" id="A0A3B1BP55"/>
<evidence type="ECO:0000256" key="1">
    <source>
        <dbReference type="SAM" id="MobiDB-lite"/>
    </source>
</evidence>
<protein>
    <submittedName>
        <fullName evidence="2">Heavy metal RND efflux outer membrane protein, CzcC family</fullName>
    </submittedName>
</protein>
<dbReference type="SUPFAM" id="SSF56954">
    <property type="entry name" value="Outer membrane efflux proteins (OEP)"/>
    <property type="match status" value="1"/>
</dbReference>
<proteinExistence type="predicted"/>
<gene>
    <name evidence="2" type="ORF">MNBD_NITROSPINAE04-490</name>
</gene>
<sequence length="455" mass="50321">MSFIKSHFPYGMALLIGAVVLSAQSSSAVGPGDIQSYQAPAEPSGEKDNDRLLPQEPKGAINLRQALSLALMRNHSLRAFAWEIRAREANALQAGLLPNPEASAMIENVQGTDSYNDYNRAETTLSLSQLIELGGKRSKRAKVAKFETVLAGWDYKTARIDTFTEVTKSFIDALTAQEQLALTKKLVQLAQKALNTATVRVTAGKAPPIDQTKAKVEFSISQIRLRKARAKVTAAYKRLAELWGNARPVFEKVDGRLDMVETIPQVERLVELIGRNPEIARWDEQLDKYRAAVELERAGRIPDLTLEGGVRQLRETQDTALVMGFSIPIQIFNRNQGALREARFNLTRAREQRQATISRIRSTLAQSYQELSSGNSAAMALRDDVLPGAQLAFDTANVGYREGKFSFLEVLDAQRVLFEVKSEFIDTLSAYHKAVADVERLIAGGINLSSMNGEK</sequence>
<reference evidence="2" key="1">
    <citation type="submission" date="2018-06" db="EMBL/GenBank/DDBJ databases">
        <authorList>
            <person name="Zhirakovskaya E."/>
        </authorList>
    </citation>
    <scope>NUCLEOTIDE SEQUENCE</scope>
</reference>
<evidence type="ECO:0000313" key="2">
    <source>
        <dbReference type="EMBL" id="VAX19709.1"/>
    </source>
</evidence>
<feature type="region of interest" description="Disordered" evidence="1">
    <location>
        <begin position="31"/>
        <end position="53"/>
    </location>
</feature>
<dbReference type="PANTHER" id="PTHR30203">
    <property type="entry name" value="OUTER MEMBRANE CATION EFFLUX PROTEIN"/>
    <property type="match status" value="1"/>
</dbReference>
<dbReference type="Pfam" id="PF02321">
    <property type="entry name" value="OEP"/>
    <property type="match status" value="2"/>
</dbReference>
<organism evidence="2">
    <name type="scientific">hydrothermal vent metagenome</name>
    <dbReference type="NCBI Taxonomy" id="652676"/>
    <lineage>
        <taxon>unclassified sequences</taxon>
        <taxon>metagenomes</taxon>
        <taxon>ecological metagenomes</taxon>
    </lineage>
</organism>
<accession>A0A3B1BP55</accession>
<dbReference type="PANTHER" id="PTHR30203:SF24">
    <property type="entry name" value="BLR4935 PROTEIN"/>
    <property type="match status" value="1"/>
</dbReference>
<dbReference type="Gene3D" id="1.20.1600.10">
    <property type="entry name" value="Outer membrane efflux proteins (OEP)"/>
    <property type="match status" value="1"/>
</dbReference>
<dbReference type="InterPro" id="IPR010131">
    <property type="entry name" value="MdtP/NodT-like"/>
</dbReference>
<feature type="compositionally biased region" description="Basic and acidic residues" evidence="1">
    <location>
        <begin position="44"/>
        <end position="53"/>
    </location>
</feature>
<name>A0A3B1BP55_9ZZZZ</name>
<dbReference type="EMBL" id="UOGA01000162">
    <property type="protein sequence ID" value="VAX19709.1"/>
    <property type="molecule type" value="Genomic_DNA"/>
</dbReference>
<dbReference type="GO" id="GO:0015562">
    <property type="term" value="F:efflux transmembrane transporter activity"/>
    <property type="evidence" value="ECO:0007669"/>
    <property type="project" value="InterPro"/>
</dbReference>